<dbReference type="RefSeq" id="WP_076877340.1">
    <property type="nucleotide sequence ID" value="NZ_MLCN01000008.1"/>
</dbReference>
<dbReference type="STRING" id="1907941.BKE30_03910"/>
<keyword evidence="1" id="KW-0812">Transmembrane</keyword>
<accession>A0A1S8CX33</accession>
<dbReference type="GO" id="GO:0016717">
    <property type="term" value="F:oxidoreductase activity, acting on paired donors, with oxidation of a pair of donors resulting in the reduction of molecular oxygen to two molecules of water"/>
    <property type="evidence" value="ECO:0007669"/>
    <property type="project" value="TreeGrafter"/>
</dbReference>
<dbReference type="EMBL" id="MLCN01000008">
    <property type="protein sequence ID" value="ONG41584.1"/>
    <property type="molecule type" value="Genomic_DNA"/>
</dbReference>
<feature type="transmembrane region" description="Helical" evidence="1">
    <location>
        <begin position="202"/>
        <end position="219"/>
    </location>
</feature>
<keyword evidence="4" id="KW-1185">Reference proteome</keyword>
<organism evidence="3 4">
    <name type="scientific">Alkanindiges hydrocarboniclasticus</name>
    <dbReference type="NCBI Taxonomy" id="1907941"/>
    <lineage>
        <taxon>Bacteria</taxon>
        <taxon>Pseudomonadati</taxon>
        <taxon>Pseudomonadota</taxon>
        <taxon>Gammaproteobacteria</taxon>
        <taxon>Moraxellales</taxon>
        <taxon>Moraxellaceae</taxon>
        <taxon>Alkanindiges</taxon>
    </lineage>
</organism>
<dbReference type="InterPro" id="IPR005804">
    <property type="entry name" value="FA_desaturase_dom"/>
</dbReference>
<proteinExistence type="predicted"/>
<dbReference type="Proteomes" id="UP000192132">
    <property type="component" value="Unassembled WGS sequence"/>
</dbReference>
<dbReference type="InterPro" id="IPR012171">
    <property type="entry name" value="Fatty_acid_desaturase"/>
</dbReference>
<dbReference type="GO" id="GO:0016020">
    <property type="term" value="C:membrane"/>
    <property type="evidence" value="ECO:0007669"/>
    <property type="project" value="TreeGrafter"/>
</dbReference>
<evidence type="ECO:0000313" key="4">
    <source>
        <dbReference type="Proteomes" id="UP000192132"/>
    </source>
</evidence>
<evidence type="ECO:0000259" key="2">
    <source>
        <dbReference type="Pfam" id="PF00487"/>
    </source>
</evidence>
<dbReference type="GO" id="GO:0008610">
    <property type="term" value="P:lipid biosynthetic process"/>
    <property type="evidence" value="ECO:0007669"/>
    <property type="project" value="UniProtKB-ARBA"/>
</dbReference>
<feature type="transmembrane region" description="Helical" evidence="1">
    <location>
        <begin position="27"/>
        <end position="49"/>
    </location>
</feature>
<evidence type="ECO:0000256" key="1">
    <source>
        <dbReference type="SAM" id="Phobius"/>
    </source>
</evidence>
<feature type="domain" description="Fatty acid desaturase" evidence="2">
    <location>
        <begin position="60"/>
        <end position="305"/>
    </location>
</feature>
<gene>
    <name evidence="3" type="ORF">BKE30_03910</name>
</gene>
<comment type="caution">
    <text evidence="3">The sequence shown here is derived from an EMBL/GenBank/DDBJ whole genome shotgun (WGS) entry which is preliminary data.</text>
</comment>
<reference evidence="3 4" key="1">
    <citation type="submission" date="2016-10" db="EMBL/GenBank/DDBJ databases">
        <title>Draft Genome sequence of Alkanindiges sp. strain H1.</title>
        <authorList>
            <person name="Subhash Y."/>
            <person name="Lee S."/>
        </authorList>
    </citation>
    <scope>NUCLEOTIDE SEQUENCE [LARGE SCALE GENOMIC DNA]</scope>
    <source>
        <strain evidence="3 4">H1</strain>
    </source>
</reference>
<keyword evidence="1" id="KW-0472">Membrane</keyword>
<feature type="transmembrane region" description="Helical" evidence="1">
    <location>
        <begin position="55"/>
        <end position="79"/>
    </location>
</feature>
<name>A0A1S8CX33_9GAMM</name>
<protein>
    <submittedName>
        <fullName evidence="3">Fatty acid desaturase</fullName>
    </submittedName>
</protein>
<sequence length="336" mass="37992">MNNRTRVTELFSREEIRQLTERSDWHGGWAVASTWAVIGGTFAGVAVSWQYLPWWGKLLMCAAALLILAGRQLALAILMHDAAHSSLFKTRWFNDYLVDWLCAKPIWNDVHKYRPYHVRHHAKTSTPDDPDLSLVAGFPTTRASLARKFMRDISGMTGVKFIMGRVMMDLGLMEWTVANDVKKIPQQGRPWHDYPLTLMKNSYGAILTNGAILGALWAAGHPKLYGLWVLAYVTPFPLLIRIRSMAEHAGMQKSASALTNTRTTRAGLIARALVAPIHVNFHMEHHLMASVPYFRLPKMHRMLRERNHVPKAPGYLEVLHLLSNKSAQSVESVPNT</sequence>
<dbReference type="OrthoDB" id="9800167at2"/>
<keyword evidence="1" id="KW-1133">Transmembrane helix</keyword>
<dbReference type="Pfam" id="PF00487">
    <property type="entry name" value="FA_desaturase"/>
    <property type="match status" value="1"/>
</dbReference>
<evidence type="ECO:0000313" key="3">
    <source>
        <dbReference type="EMBL" id="ONG41584.1"/>
    </source>
</evidence>
<feature type="transmembrane region" description="Helical" evidence="1">
    <location>
        <begin position="225"/>
        <end position="242"/>
    </location>
</feature>
<dbReference type="PANTHER" id="PTHR19353:SF19">
    <property type="entry name" value="DELTA(5) FATTY ACID DESATURASE C-RELATED"/>
    <property type="match status" value="1"/>
</dbReference>
<dbReference type="CDD" id="cd03510">
    <property type="entry name" value="Rhizobitoxine-FADS-like"/>
    <property type="match status" value="1"/>
</dbReference>
<dbReference type="PANTHER" id="PTHR19353">
    <property type="entry name" value="FATTY ACID DESATURASE 2"/>
    <property type="match status" value="1"/>
</dbReference>
<dbReference type="AlphaFoldDB" id="A0A1S8CX33"/>